<reference evidence="1 2" key="1">
    <citation type="submission" date="2015-10" db="EMBL/GenBank/DDBJ databases">
        <title>Genome sequencing and analysis of members of genus Stenotrophomonas.</title>
        <authorList>
            <person name="Patil P.P."/>
            <person name="Midha S."/>
            <person name="Patil P.B."/>
        </authorList>
    </citation>
    <scope>NUCLEOTIDE SEQUENCE [LARGE SCALE GENOMIC DNA]</scope>
    <source>
        <strain evidence="1 2">JCM 16536</strain>
    </source>
</reference>
<dbReference type="SUPFAM" id="SSF109604">
    <property type="entry name" value="HD-domain/PDEase-like"/>
    <property type="match status" value="1"/>
</dbReference>
<name>A0A0Q9ZYY8_9GAMM</name>
<dbReference type="Proteomes" id="UP000051802">
    <property type="component" value="Unassembled WGS sequence"/>
</dbReference>
<dbReference type="PIRSF" id="PIRSF035170">
    <property type="entry name" value="HD_phosphohydro"/>
    <property type="match status" value="1"/>
</dbReference>
<proteinExistence type="predicted"/>
<accession>A0A0Q9ZYY8</accession>
<comment type="caution">
    <text evidence="1">The sequence shown here is derived from an EMBL/GenBank/DDBJ whole genome shotgun (WGS) entry which is preliminary data.</text>
</comment>
<organism evidence="1 2">
    <name type="scientific">Stenotrophomonas panacihumi</name>
    <dbReference type="NCBI Taxonomy" id="676599"/>
    <lineage>
        <taxon>Bacteria</taxon>
        <taxon>Pseudomonadati</taxon>
        <taxon>Pseudomonadota</taxon>
        <taxon>Gammaproteobacteria</taxon>
        <taxon>Lysobacterales</taxon>
        <taxon>Lysobacteraceae</taxon>
        <taxon>Stenotrophomonas</taxon>
    </lineage>
</organism>
<evidence type="ECO:0000313" key="1">
    <source>
        <dbReference type="EMBL" id="KRG37801.1"/>
    </source>
</evidence>
<dbReference type="EMBL" id="LLXU01000129">
    <property type="protein sequence ID" value="KRG37801.1"/>
    <property type="molecule type" value="Genomic_DNA"/>
</dbReference>
<dbReference type="STRING" id="676599.ARC20_15995"/>
<sequence length="205" mass="23070">MVSSLIQAIVPLPLRPAQWAQLQAAYATPPRAYHHWGHIEAVLEGYAEVAAGPGWEQPREVALALLFHDAIYEPGKRDNEARSADLARETIPRWWPGAVIDIARVAQLIELTARHGQLTPRDVDADAALMLDCDMAILAAPPAQFEAYDHAIAEEYRDHVPGFLYRINRRRFLRGVLAQPRIFLSDWFHARCDAQARANLRRAIG</sequence>
<evidence type="ECO:0008006" key="3">
    <source>
        <dbReference type="Google" id="ProtNLM"/>
    </source>
</evidence>
<dbReference type="InterPro" id="IPR009218">
    <property type="entry name" value="HD_phosphohydro"/>
</dbReference>
<dbReference type="PANTHER" id="PTHR21174:SF0">
    <property type="entry name" value="HD PHOSPHOHYDROLASE FAMILY PROTEIN-RELATED"/>
    <property type="match status" value="1"/>
</dbReference>
<evidence type="ECO:0000313" key="2">
    <source>
        <dbReference type="Proteomes" id="UP000051802"/>
    </source>
</evidence>
<dbReference type="Gene3D" id="1.10.3210.10">
    <property type="entry name" value="Hypothetical protein af1432"/>
    <property type="match status" value="1"/>
</dbReference>
<protein>
    <recommendedName>
        <fullName evidence="3">N-methyl-D-aspartate receptor NMDAR2C subunit</fullName>
    </recommendedName>
</protein>
<gene>
    <name evidence="1" type="ORF">ARC20_15995</name>
</gene>
<dbReference type="OrthoDB" id="9808993at2"/>
<dbReference type="AlphaFoldDB" id="A0A0Q9ZYY8"/>
<dbReference type="PANTHER" id="PTHR21174">
    <property type="match status" value="1"/>
</dbReference>
<keyword evidence="2" id="KW-1185">Reference proteome</keyword>